<feature type="transmembrane region" description="Helical" evidence="6">
    <location>
        <begin position="209"/>
        <end position="235"/>
    </location>
</feature>
<gene>
    <name evidence="7" type="ORF">AWB69_02869</name>
</gene>
<evidence type="ECO:0000256" key="6">
    <source>
        <dbReference type="SAM" id="Phobius"/>
    </source>
</evidence>
<dbReference type="Proteomes" id="UP000054683">
    <property type="component" value="Unassembled WGS sequence"/>
</dbReference>
<evidence type="ECO:0000256" key="4">
    <source>
        <dbReference type="ARBA" id="ARBA00022989"/>
    </source>
</evidence>
<sequence length="418" mass="45919">MLRQQRATLTNPRDSVVSLCGVIVGQLAMFVCVYLLGHWHGPATLGRFNYWLAIGSFTSSILAFRYELACVDDQPANSFNAFVNAGVLAVVVALTALFITLLLGHSEFWVVEVFSLVSFMQMAASLYYNSLRLYGVIALSRIAINALFVGYLLLDHSRTHADGSDPFVWYTWITTGVALAMVFDILRQGRKAGFPFRISKRFFVDNRRFAIYILPSTLCNSVSNYALAIVIPRWYGVESAGYFAAAFRLGFFPVSLIGQSLGGVFRRDAIAAVSEDDQGMGLRRVYVAYARTLILLGVLYALGGGVLFAPLVKLSLGPNWQETIDLFYRLIPMFTLQLIFLPLAQVFLAAKAQRTDFLFQLTSCIGLLATLYLTKLAGLSVQQSVQAFSLSGAVLTALGIVLTYRASFGKSLLSGKAA</sequence>
<evidence type="ECO:0000256" key="1">
    <source>
        <dbReference type="ARBA" id="ARBA00004651"/>
    </source>
</evidence>
<proteinExistence type="predicted"/>
<dbReference type="AlphaFoldDB" id="A0A158GKZ8"/>
<reference evidence="7 8" key="1">
    <citation type="submission" date="2016-01" db="EMBL/GenBank/DDBJ databases">
        <authorList>
            <person name="Oliw E.H."/>
        </authorList>
    </citation>
    <scope>NUCLEOTIDE SEQUENCE [LARGE SCALE GENOMIC DNA]</scope>
    <source>
        <strain evidence="7">LMG 27134</strain>
    </source>
</reference>
<dbReference type="EMBL" id="FCOK02000016">
    <property type="protein sequence ID" value="SAL32756.1"/>
    <property type="molecule type" value="Genomic_DNA"/>
</dbReference>
<dbReference type="PANTHER" id="PTHR30250">
    <property type="entry name" value="PST FAMILY PREDICTED COLANIC ACID TRANSPORTER"/>
    <property type="match status" value="1"/>
</dbReference>
<evidence type="ECO:0000313" key="7">
    <source>
        <dbReference type="EMBL" id="SAL32756.1"/>
    </source>
</evidence>
<keyword evidence="5 6" id="KW-0472">Membrane</keyword>
<organism evidence="7 8">
    <name type="scientific">Caballeronia udeis</name>
    <dbReference type="NCBI Taxonomy" id="1232866"/>
    <lineage>
        <taxon>Bacteria</taxon>
        <taxon>Pseudomonadati</taxon>
        <taxon>Pseudomonadota</taxon>
        <taxon>Betaproteobacteria</taxon>
        <taxon>Burkholderiales</taxon>
        <taxon>Burkholderiaceae</taxon>
        <taxon>Caballeronia</taxon>
    </lineage>
</organism>
<feature type="transmembrane region" description="Helical" evidence="6">
    <location>
        <begin position="108"/>
        <end position="128"/>
    </location>
</feature>
<feature type="transmembrane region" description="Helical" evidence="6">
    <location>
        <begin position="241"/>
        <end position="265"/>
    </location>
</feature>
<keyword evidence="4 6" id="KW-1133">Transmembrane helix</keyword>
<feature type="transmembrane region" description="Helical" evidence="6">
    <location>
        <begin position="330"/>
        <end position="350"/>
    </location>
</feature>
<keyword evidence="3 6" id="KW-0812">Transmembrane</keyword>
<comment type="subcellular location">
    <subcellularLocation>
        <location evidence="1">Cell membrane</location>
        <topology evidence="1">Multi-pass membrane protein</topology>
    </subcellularLocation>
</comment>
<feature type="transmembrane region" description="Helical" evidence="6">
    <location>
        <begin position="385"/>
        <end position="404"/>
    </location>
</feature>
<dbReference type="InterPro" id="IPR050833">
    <property type="entry name" value="Poly_Biosynth_Transport"/>
</dbReference>
<dbReference type="Pfam" id="PF13440">
    <property type="entry name" value="Polysacc_synt_3"/>
    <property type="match status" value="1"/>
</dbReference>
<feature type="transmembrane region" description="Helical" evidence="6">
    <location>
        <begin position="16"/>
        <end position="36"/>
    </location>
</feature>
<keyword evidence="2" id="KW-1003">Cell membrane</keyword>
<dbReference type="RefSeq" id="WP_062085566.1">
    <property type="nucleotide sequence ID" value="NZ_FCOK02000016.1"/>
</dbReference>
<feature type="transmembrane region" description="Helical" evidence="6">
    <location>
        <begin position="286"/>
        <end position="310"/>
    </location>
</feature>
<feature type="transmembrane region" description="Helical" evidence="6">
    <location>
        <begin position="48"/>
        <end position="66"/>
    </location>
</feature>
<feature type="transmembrane region" description="Helical" evidence="6">
    <location>
        <begin position="133"/>
        <end position="154"/>
    </location>
</feature>
<dbReference type="OrthoDB" id="9034221at2"/>
<evidence type="ECO:0000256" key="5">
    <source>
        <dbReference type="ARBA" id="ARBA00023136"/>
    </source>
</evidence>
<dbReference type="PANTHER" id="PTHR30250:SF11">
    <property type="entry name" value="O-ANTIGEN TRANSPORTER-RELATED"/>
    <property type="match status" value="1"/>
</dbReference>
<protein>
    <submittedName>
        <fullName evidence="7">O-antigen translocase</fullName>
    </submittedName>
</protein>
<feature type="transmembrane region" description="Helical" evidence="6">
    <location>
        <begin position="357"/>
        <end position="373"/>
    </location>
</feature>
<dbReference type="GO" id="GO:0005886">
    <property type="term" value="C:plasma membrane"/>
    <property type="evidence" value="ECO:0007669"/>
    <property type="project" value="UniProtKB-SubCell"/>
</dbReference>
<evidence type="ECO:0000313" key="8">
    <source>
        <dbReference type="Proteomes" id="UP000054683"/>
    </source>
</evidence>
<feature type="transmembrane region" description="Helical" evidence="6">
    <location>
        <begin position="169"/>
        <end position="188"/>
    </location>
</feature>
<evidence type="ECO:0000256" key="3">
    <source>
        <dbReference type="ARBA" id="ARBA00022692"/>
    </source>
</evidence>
<accession>A0A158GKZ8</accession>
<feature type="transmembrane region" description="Helical" evidence="6">
    <location>
        <begin position="78"/>
        <end position="102"/>
    </location>
</feature>
<evidence type="ECO:0000256" key="2">
    <source>
        <dbReference type="ARBA" id="ARBA00022475"/>
    </source>
</evidence>
<name>A0A158GKZ8_9BURK</name>